<dbReference type="OrthoDB" id="2237247at2"/>
<reference evidence="2" key="1">
    <citation type="submission" date="2019-11" db="EMBL/GenBank/DDBJ databases">
        <authorList>
            <person name="Li J."/>
        </authorList>
    </citation>
    <scope>NUCLEOTIDE SEQUENCE</scope>
    <source>
        <strain evidence="2">B6B</strain>
    </source>
</reference>
<evidence type="ECO:0000313" key="3">
    <source>
        <dbReference type="Proteomes" id="UP000799092"/>
    </source>
</evidence>
<dbReference type="Proteomes" id="UP000799092">
    <property type="component" value="Unassembled WGS sequence"/>
</dbReference>
<organism evidence="2 3">
    <name type="scientific">Aquibacillus halophilus</name>
    <dbReference type="NCBI Taxonomy" id="930132"/>
    <lineage>
        <taxon>Bacteria</taxon>
        <taxon>Bacillati</taxon>
        <taxon>Bacillota</taxon>
        <taxon>Bacilli</taxon>
        <taxon>Bacillales</taxon>
        <taxon>Bacillaceae</taxon>
        <taxon>Aquibacillus</taxon>
    </lineage>
</organism>
<gene>
    <name evidence="2" type="ORF">GH741_17680</name>
</gene>
<dbReference type="InterPro" id="IPR013022">
    <property type="entry name" value="Xyl_isomerase-like_TIM-brl"/>
</dbReference>
<dbReference type="AlphaFoldDB" id="A0A6A8DFK2"/>
<sequence>MSDVIIPVNAFQFDEVLNKGQAWFVQSIAKAGADGIEIRRELFPNGSFPLKDIKKEIVKYKLFTVYSAPIELWSEDGSLNKITLQQVFTEAVELGASWLKVSLGHYHEGVSDCLELKRFIERYESVQLIVENDQTMYGGNIEKLASFFKYSNHQYVPVKMTFDIGNWYYTGQDVENALVKLSNYVCYIHLKHVVRDADGLKTVPILNEENAEWTKILRRFSVNLMIALEFPLKLNDIQKYIEMVRLQQLMIQKK</sequence>
<name>A0A6A8DFK2_9BACI</name>
<dbReference type="Pfam" id="PF01261">
    <property type="entry name" value="AP_endonuc_2"/>
    <property type="match status" value="1"/>
</dbReference>
<dbReference type="InterPro" id="IPR036237">
    <property type="entry name" value="Xyl_isomerase-like_sf"/>
</dbReference>
<evidence type="ECO:0000313" key="2">
    <source>
        <dbReference type="EMBL" id="MRH44478.1"/>
    </source>
</evidence>
<dbReference type="SUPFAM" id="SSF51658">
    <property type="entry name" value="Xylose isomerase-like"/>
    <property type="match status" value="1"/>
</dbReference>
<comment type="caution">
    <text evidence="2">The sequence shown here is derived from an EMBL/GenBank/DDBJ whole genome shotgun (WGS) entry which is preliminary data.</text>
</comment>
<dbReference type="EMBL" id="WJNG01000016">
    <property type="protein sequence ID" value="MRH44478.1"/>
    <property type="molecule type" value="Genomic_DNA"/>
</dbReference>
<accession>A0A6A8DFK2</accession>
<dbReference type="RefSeq" id="WP_153738092.1">
    <property type="nucleotide sequence ID" value="NZ_WJNG01000016.1"/>
</dbReference>
<keyword evidence="3" id="KW-1185">Reference proteome</keyword>
<evidence type="ECO:0000259" key="1">
    <source>
        <dbReference type="Pfam" id="PF01261"/>
    </source>
</evidence>
<dbReference type="Gene3D" id="3.20.20.150">
    <property type="entry name" value="Divalent-metal-dependent TIM barrel enzymes"/>
    <property type="match status" value="1"/>
</dbReference>
<proteinExistence type="predicted"/>
<protein>
    <submittedName>
        <fullName evidence="2">TIM barrel protein</fullName>
    </submittedName>
</protein>
<feature type="domain" description="Xylose isomerase-like TIM barrel" evidence="1">
    <location>
        <begin position="26"/>
        <end position="197"/>
    </location>
</feature>